<comment type="caution">
    <text evidence="10">The sequence shown here is derived from an EMBL/GenBank/DDBJ whole genome shotgun (WGS) entry which is preliminary data.</text>
</comment>
<dbReference type="PANTHER" id="PTHR33841:SF6">
    <property type="entry name" value="TYPE II METHYLTRANSFERASE M.HINDII"/>
    <property type="match status" value="1"/>
</dbReference>
<dbReference type="SUPFAM" id="SSF53335">
    <property type="entry name" value="S-adenosyl-L-methionine-dependent methyltransferases"/>
    <property type="match status" value="1"/>
</dbReference>
<dbReference type="EMBL" id="JARYZI010000005">
    <property type="protein sequence ID" value="MDH8678391.1"/>
    <property type="molecule type" value="Genomic_DNA"/>
</dbReference>
<organism evidence="10 11">
    <name type="scientific">Fusibacter bizertensis</name>
    <dbReference type="NCBI Taxonomy" id="1488331"/>
    <lineage>
        <taxon>Bacteria</taxon>
        <taxon>Bacillati</taxon>
        <taxon>Bacillota</taxon>
        <taxon>Clostridia</taxon>
        <taxon>Eubacteriales</taxon>
        <taxon>Eubacteriales Family XII. Incertae Sedis</taxon>
        <taxon>Fusibacter</taxon>
    </lineage>
</organism>
<dbReference type="PRINTS" id="PR00507">
    <property type="entry name" value="N12N6MTFRASE"/>
</dbReference>
<evidence type="ECO:0000313" key="10">
    <source>
        <dbReference type="EMBL" id="MDH8678391.1"/>
    </source>
</evidence>
<dbReference type="InterPro" id="IPR050953">
    <property type="entry name" value="N4_N6_ade-DNA_methylase"/>
</dbReference>
<feature type="domain" description="TaqI-like C-terminal specificity" evidence="9">
    <location>
        <begin position="442"/>
        <end position="527"/>
    </location>
</feature>
<dbReference type="InterPro" id="IPR011639">
    <property type="entry name" value="MethylTrfase_TaqI-like_dom"/>
</dbReference>
<keyword evidence="11" id="KW-1185">Reference proteome</keyword>
<dbReference type="Gene3D" id="3.40.50.150">
    <property type="entry name" value="Vaccinia Virus protein VP39"/>
    <property type="match status" value="1"/>
</dbReference>
<dbReference type="Proteomes" id="UP001158045">
    <property type="component" value="Unassembled WGS sequence"/>
</dbReference>
<keyword evidence="5" id="KW-0680">Restriction system</keyword>
<evidence type="ECO:0000256" key="2">
    <source>
        <dbReference type="ARBA" id="ARBA00022603"/>
    </source>
</evidence>
<keyword evidence="2" id="KW-0489">Methyltransferase</keyword>
<comment type="catalytic activity">
    <reaction evidence="7">
        <text>a 2'-deoxyadenosine in DNA + S-adenosyl-L-methionine = an N(6)-methyl-2'-deoxyadenosine in DNA + S-adenosyl-L-homocysteine + H(+)</text>
        <dbReference type="Rhea" id="RHEA:15197"/>
        <dbReference type="Rhea" id="RHEA-COMP:12418"/>
        <dbReference type="Rhea" id="RHEA-COMP:12419"/>
        <dbReference type="ChEBI" id="CHEBI:15378"/>
        <dbReference type="ChEBI" id="CHEBI:57856"/>
        <dbReference type="ChEBI" id="CHEBI:59789"/>
        <dbReference type="ChEBI" id="CHEBI:90615"/>
        <dbReference type="ChEBI" id="CHEBI:90616"/>
        <dbReference type="EC" id="2.1.1.72"/>
    </reaction>
</comment>
<evidence type="ECO:0000256" key="3">
    <source>
        <dbReference type="ARBA" id="ARBA00022679"/>
    </source>
</evidence>
<evidence type="ECO:0000256" key="5">
    <source>
        <dbReference type="ARBA" id="ARBA00022747"/>
    </source>
</evidence>
<dbReference type="EC" id="2.1.1.72" evidence="1"/>
<dbReference type="InterPro" id="IPR025931">
    <property type="entry name" value="TaqI_C"/>
</dbReference>
<proteinExistence type="predicted"/>
<dbReference type="PANTHER" id="PTHR33841">
    <property type="entry name" value="DNA METHYLTRANSFERASE YEEA-RELATED"/>
    <property type="match status" value="1"/>
</dbReference>
<dbReference type="PROSITE" id="PS00092">
    <property type="entry name" value="N6_MTASE"/>
    <property type="match status" value="1"/>
</dbReference>
<keyword evidence="4" id="KW-0949">S-adenosyl-L-methionine</keyword>
<dbReference type="Pfam" id="PF12950">
    <property type="entry name" value="TaqI_C"/>
    <property type="match status" value="1"/>
</dbReference>
<evidence type="ECO:0000256" key="1">
    <source>
        <dbReference type="ARBA" id="ARBA00011900"/>
    </source>
</evidence>
<evidence type="ECO:0000256" key="4">
    <source>
        <dbReference type="ARBA" id="ARBA00022691"/>
    </source>
</evidence>
<keyword evidence="3" id="KW-0808">Transferase</keyword>
<dbReference type="CDD" id="cd02440">
    <property type="entry name" value="AdoMet_MTases"/>
    <property type="match status" value="1"/>
</dbReference>
<sequence>MSNYTHLRERYSHETSVTIQDVSGTVYTPKWLAQQMIFQLIDDHICKNFTSFNLYPLYVEGYLKDEVSESFSEDSQELLSLIKSSKILDLSCGSGVLLLTYIEFVEYLVKCCKADLSTIMTNLVEDCIYGIDIDETAILVFKETLIAYFESIEITPKKLNLFCGNSLIEDYFDTLKFDLIIGNPPYIGEKNNLNWFQPIKDTPFGKKYYEGKMDYFYFFIYRGWELLKSEGSLCYLSSNYFLSADGAKHLRSFIKTHFTFSRYIDYGDARVFPERKLHACIYVLKRQPVDTVIMYDEDYRIEKKLSPELIYQEDGLVKFIVSDLVQSRINHIKSGKIGLLGDLYNVHQGIVTGSDAAFVYTEEELSQLPKEALQYAVPFFKNSDIKHYFANKDTKLRLLYLNHNSIDEKVIKYMEKYEMKLSKRREVTKGIRSWFTLTWPRDPSIFEGEKLVVPQRARTNRFAYVKDHFYASADVYYIKGKVNSPYSLKVLCLLLNSNAYMEWLSHMGKRKGQLLELYATPLKAIPIIKFDKIDLLELEEISEKVFNFETQNNVGFDEKVLDGLIKRVDQIIENRK</sequence>
<dbReference type="Pfam" id="PF07669">
    <property type="entry name" value="Eco57I"/>
    <property type="match status" value="1"/>
</dbReference>
<dbReference type="InterPro" id="IPR029063">
    <property type="entry name" value="SAM-dependent_MTases_sf"/>
</dbReference>
<evidence type="ECO:0000256" key="6">
    <source>
        <dbReference type="ARBA" id="ARBA00023125"/>
    </source>
</evidence>
<reference evidence="10 11" key="1">
    <citation type="submission" date="2023-04" db="EMBL/GenBank/DDBJ databases">
        <title>Fusibacter bizertensis strain WBS, isolated from littoral bottom sediments of the Arctic seas - biochemical and genomic analysis.</title>
        <authorList>
            <person name="Brioukhanov A.L."/>
        </authorList>
    </citation>
    <scope>NUCLEOTIDE SEQUENCE [LARGE SCALE GENOMIC DNA]</scope>
    <source>
        <strain evidence="10 11">WBS</strain>
    </source>
</reference>
<gene>
    <name evidence="10" type="ORF">QE109_09555</name>
</gene>
<evidence type="ECO:0000259" key="8">
    <source>
        <dbReference type="Pfam" id="PF07669"/>
    </source>
</evidence>
<dbReference type="InterPro" id="IPR002052">
    <property type="entry name" value="DNA_methylase_N6_adenine_CS"/>
</dbReference>
<evidence type="ECO:0000313" key="11">
    <source>
        <dbReference type="Proteomes" id="UP001158045"/>
    </source>
</evidence>
<keyword evidence="6" id="KW-0238">DNA-binding</keyword>
<dbReference type="RefSeq" id="WP_281094235.1">
    <property type="nucleotide sequence ID" value="NZ_JARYZI010000005.1"/>
</dbReference>
<accession>A0ABT6ND96</accession>
<feature type="domain" description="Type II methyltransferase M.TaqI-like" evidence="8">
    <location>
        <begin position="127"/>
        <end position="272"/>
    </location>
</feature>
<evidence type="ECO:0000256" key="7">
    <source>
        <dbReference type="ARBA" id="ARBA00047942"/>
    </source>
</evidence>
<name>A0ABT6ND96_9FIRM</name>
<protein>
    <recommendedName>
        <fullName evidence="1">site-specific DNA-methyltransferase (adenine-specific)</fullName>
        <ecNumber evidence="1">2.1.1.72</ecNumber>
    </recommendedName>
</protein>
<evidence type="ECO:0000259" key="9">
    <source>
        <dbReference type="Pfam" id="PF12950"/>
    </source>
</evidence>